<dbReference type="Pfam" id="PF11951">
    <property type="entry name" value="Fungal_trans_2"/>
    <property type="match status" value="1"/>
</dbReference>
<keyword evidence="3" id="KW-1185">Reference proteome</keyword>
<dbReference type="Proteomes" id="UP000038010">
    <property type="component" value="Unassembled WGS sequence"/>
</dbReference>
<organism evidence="2 3">
    <name type="scientific">Cyphellophora attinorum</name>
    <dbReference type="NCBI Taxonomy" id="1664694"/>
    <lineage>
        <taxon>Eukaryota</taxon>
        <taxon>Fungi</taxon>
        <taxon>Dikarya</taxon>
        <taxon>Ascomycota</taxon>
        <taxon>Pezizomycotina</taxon>
        <taxon>Eurotiomycetes</taxon>
        <taxon>Chaetothyriomycetidae</taxon>
        <taxon>Chaetothyriales</taxon>
        <taxon>Cyphellophoraceae</taxon>
        <taxon>Cyphellophora</taxon>
    </lineage>
</organism>
<dbReference type="AlphaFoldDB" id="A0A0N0NMX2"/>
<evidence type="ECO:0000313" key="2">
    <source>
        <dbReference type="EMBL" id="KPI40709.1"/>
    </source>
</evidence>
<gene>
    <name evidence="2" type="ORF">AB675_10823</name>
</gene>
<dbReference type="GeneID" id="28731500"/>
<dbReference type="VEuPathDB" id="FungiDB:AB675_10823"/>
<proteinExistence type="predicted"/>
<feature type="compositionally biased region" description="Low complexity" evidence="1">
    <location>
        <begin position="321"/>
        <end position="333"/>
    </location>
</feature>
<dbReference type="EMBL" id="LFJN01000011">
    <property type="protein sequence ID" value="KPI40709.1"/>
    <property type="molecule type" value="Genomic_DNA"/>
</dbReference>
<dbReference type="RefSeq" id="XP_018000672.1">
    <property type="nucleotide sequence ID" value="XM_018139620.1"/>
</dbReference>
<evidence type="ECO:0000313" key="3">
    <source>
        <dbReference type="Proteomes" id="UP000038010"/>
    </source>
</evidence>
<evidence type="ECO:0008006" key="4">
    <source>
        <dbReference type="Google" id="ProtNLM"/>
    </source>
</evidence>
<name>A0A0N0NMX2_9EURO</name>
<comment type="caution">
    <text evidence="2">The sequence shown here is derived from an EMBL/GenBank/DDBJ whole genome shotgun (WGS) entry which is preliminary data.</text>
</comment>
<dbReference type="OrthoDB" id="4121221at2759"/>
<feature type="region of interest" description="Disordered" evidence="1">
    <location>
        <begin position="319"/>
        <end position="344"/>
    </location>
</feature>
<evidence type="ECO:0000256" key="1">
    <source>
        <dbReference type="SAM" id="MobiDB-lite"/>
    </source>
</evidence>
<reference evidence="2 3" key="1">
    <citation type="submission" date="2015-06" db="EMBL/GenBank/DDBJ databases">
        <title>Draft genome of the ant-associated black yeast Phialophora attae CBS 131958.</title>
        <authorList>
            <person name="Moreno L.F."/>
            <person name="Stielow B.J."/>
            <person name="de Hoog S."/>
            <person name="Vicente V.A."/>
            <person name="Weiss V.A."/>
            <person name="de Vries M."/>
            <person name="Cruz L.M."/>
            <person name="Souza E.M."/>
        </authorList>
    </citation>
    <scope>NUCLEOTIDE SEQUENCE [LARGE SCALE GENOMIC DNA]</scope>
    <source>
        <strain evidence="2 3">CBS 131958</strain>
    </source>
</reference>
<protein>
    <recommendedName>
        <fullName evidence="4">Transcription factor domain-containing protein</fullName>
    </recommendedName>
</protein>
<sequence length="598" mass="66964">MGLWANDRLYSFADLTENLSTSWAGQAASFFPEDEELGTLVDSTFDGGYSLADTGKTNITRPGVSDTPPSCTTNAPVRDVQQAGQSNVAYQTCDSHDLEASSPSWDSILEQAGPNAFLLDQFRRIAQPPAAILIGGSKKWRRLQQYLCRCSGESRAVENALLCVAELLSTDATSNQEGHHRTDSLRRVEDRHRAACHEIRTKLAKSMEFKAKSLEHLLVAIFLLAWLEVIRDQDAGVSRFPRDLADSIITGHVNWSRSSQELLSWLNTLDSKATHLGGHHLLSSEALEIVSHYPTQITSSGSCGDEVAIDSQDRAAKEFGRSPAYSSSASGASPEERRRPLLNTSTPFKSIGHVKQALLHTILQPALQWHLTSQSYCRRISTHDKHHRNRFTSDDEYEVINACKQLELELHDLWSFRPAVVSLPAAQLKQVVSEDLAIRLEEIFSVYKASFWILFVYLHRVSWWNLPHSDLTRQALSEVWKNMRGAYGEKVPGAMHKIVHPSLLWPLFMFGCECADITQRSWAIAQIEALGEAKPIVNDDESDTDTLPPFRLSLGATRNAKRAAVLLTHLTQEQDKQRTRIDDRDLSITLFGCYFSII</sequence>
<accession>A0A0N0NMX2</accession>
<dbReference type="InterPro" id="IPR021858">
    <property type="entry name" value="Fun_TF"/>
</dbReference>
<dbReference type="STRING" id="1664694.A0A0N0NMX2"/>